<name>A0A1G1V7E8_9BACT</name>
<evidence type="ECO:0000313" key="2">
    <source>
        <dbReference type="Proteomes" id="UP000178319"/>
    </source>
</evidence>
<evidence type="ECO:0000313" key="1">
    <source>
        <dbReference type="EMBL" id="OGY11374.1"/>
    </source>
</evidence>
<sequence length="233" mass="26761">MWRRKMEYTADDREAVVRSRRRERLLAVTRGRFGKFPDTTEADIQELVDSRFEGWKRRRWHRKTLAGLKAVWDQLRAEHPDIVNAVEEKRRTRQKQREQLAAWGQATYHNPYAGIEARARITSLAEDSAEIIFLENAGSGKYAVLTGQSRSVSLTYLRPLPTIGQTVVLYRKVMCGTIHAVCRVVDEVDTRVCKIRVTKLLGDHDLVEGCYPYLEVGYECLYSMALLSAAPTT</sequence>
<gene>
    <name evidence="1" type="ORF">A3D26_02630</name>
</gene>
<organism evidence="1 2">
    <name type="scientific">Candidatus Blackburnbacteria bacterium RIFCSPHIGHO2_02_FULL_44_20</name>
    <dbReference type="NCBI Taxonomy" id="1797516"/>
    <lineage>
        <taxon>Bacteria</taxon>
        <taxon>Candidatus Blackburniibacteriota</taxon>
    </lineage>
</organism>
<reference evidence="1 2" key="1">
    <citation type="journal article" date="2016" name="Nat. Commun.">
        <title>Thousands of microbial genomes shed light on interconnected biogeochemical processes in an aquifer system.</title>
        <authorList>
            <person name="Anantharaman K."/>
            <person name="Brown C.T."/>
            <person name="Hug L.A."/>
            <person name="Sharon I."/>
            <person name="Castelle C.J."/>
            <person name="Probst A.J."/>
            <person name="Thomas B.C."/>
            <person name="Singh A."/>
            <person name="Wilkins M.J."/>
            <person name="Karaoz U."/>
            <person name="Brodie E.L."/>
            <person name="Williams K.H."/>
            <person name="Hubbard S.S."/>
            <person name="Banfield J.F."/>
        </authorList>
    </citation>
    <scope>NUCLEOTIDE SEQUENCE [LARGE SCALE GENOMIC DNA]</scope>
</reference>
<dbReference type="EMBL" id="MHBZ01000019">
    <property type="protein sequence ID" value="OGY11374.1"/>
    <property type="molecule type" value="Genomic_DNA"/>
</dbReference>
<dbReference type="Proteomes" id="UP000178319">
    <property type="component" value="Unassembled WGS sequence"/>
</dbReference>
<accession>A0A1G1V7E8</accession>
<protein>
    <submittedName>
        <fullName evidence="1">Uncharacterized protein</fullName>
    </submittedName>
</protein>
<dbReference type="AlphaFoldDB" id="A0A1G1V7E8"/>
<comment type="caution">
    <text evidence="1">The sequence shown here is derived from an EMBL/GenBank/DDBJ whole genome shotgun (WGS) entry which is preliminary data.</text>
</comment>
<proteinExistence type="predicted"/>